<dbReference type="AlphaFoldDB" id="A0A3P8KBT2"/>
<gene>
    <name evidence="1" type="ORF">NCTC10741_00073</name>
</gene>
<reference evidence="1 2" key="1">
    <citation type="submission" date="2018-12" db="EMBL/GenBank/DDBJ databases">
        <authorList>
            <consortium name="Pathogen Informatics"/>
        </authorList>
    </citation>
    <scope>NUCLEOTIDE SEQUENCE [LARGE SCALE GENOMIC DNA]</scope>
    <source>
        <strain evidence="1 2">NCTC10741</strain>
    </source>
</reference>
<dbReference type="InterPro" id="IPR011231">
    <property type="entry name" value="Phage_VT1-Sakai_H0018"/>
</dbReference>
<evidence type="ECO:0008006" key="3">
    <source>
        <dbReference type="Google" id="ProtNLM"/>
    </source>
</evidence>
<evidence type="ECO:0000313" key="2">
    <source>
        <dbReference type="Proteomes" id="UP000271626"/>
    </source>
</evidence>
<name>A0A3P8KBT2_TSUPA</name>
<evidence type="ECO:0000313" key="1">
    <source>
        <dbReference type="EMBL" id="VDR36978.1"/>
    </source>
</evidence>
<sequence length="125" mass="11866">MANEAKPLFRPGANVTAVTTAAVTGKTFVGVSATRDTDSGLVKVAPATGAAKPFGVAGYDAASGATLPVLRGGILFVTAGGAIAAGAQVEVGAGGKAVTLASGVAVGVALETGTANNDVLIALDI</sequence>
<accession>A0A3P8KBT2</accession>
<dbReference type="Pfam" id="PF09956">
    <property type="entry name" value="Phage_cement_2"/>
    <property type="match status" value="1"/>
</dbReference>
<dbReference type="EMBL" id="LR131273">
    <property type="protein sequence ID" value="VDR36978.1"/>
    <property type="molecule type" value="Genomic_DNA"/>
</dbReference>
<dbReference type="Proteomes" id="UP000271626">
    <property type="component" value="Chromosome"/>
</dbReference>
<proteinExistence type="predicted"/>
<organism evidence="1 2">
    <name type="scientific">Tsukamurella paurometabola</name>
    <name type="common">Corynebacterium paurometabolum</name>
    <dbReference type="NCBI Taxonomy" id="2061"/>
    <lineage>
        <taxon>Bacteria</taxon>
        <taxon>Bacillati</taxon>
        <taxon>Actinomycetota</taxon>
        <taxon>Actinomycetes</taxon>
        <taxon>Mycobacteriales</taxon>
        <taxon>Tsukamurellaceae</taxon>
        <taxon>Tsukamurella</taxon>
    </lineage>
</organism>
<protein>
    <recommendedName>
        <fullName evidence="3">DUF2190 domain-containing protein</fullName>
    </recommendedName>
</protein>
<dbReference type="RefSeq" id="WP_126194427.1">
    <property type="nucleotide sequence ID" value="NZ_CP085954.1"/>
</dbReference>